<comment type="caution">
    <text evidence="5">The sequence shown here is derived from an EMBL/GenBank/DDBJ whole genome shotgun (WGS) entry which is preliminary data.</text>
</comment>
<proteinExistence type="inferred from homology"/>
<dbReference type="PROSITE" id="PS51257">
    <property type="entry name" value="PROKAR_LIPOPROTEIN"/>
    <property type="match status" value="1"/>
</dbReference>
<feature type="chain" id="PRO_5047462774" evidence="4">
    <location>
        <begin position="20"/>
        <end position="336"/>
    </location>
</feature>
<dbReference type="NCBIfam" id="NF037995">
    <property type="entry name" value="TRAP_S1"/>
    <property type="match status" value="1"/>
</dbReference>
<evidence type="ECO:0000256" key="4">
    <source>
        <dbReference type="SAM" id="SignalP"/>
    </source>
</evidence>
<dbReference type="Pfam" id="PF03480">
    <property type="entry name" value="DctP"/>
    <property type="match status" value="1"/>
</dbReference>
<evidence type="ECO:0000256" key="3">
    <source>
        <dbReference type="ARBA" id="ARBA00022729"/>
    </source>
</evidence>
<dbReference type="PANTHER" id="PTHR33376">
    <property type="match status" value="1"/>
</dbReference>
<keyword evidence="6" id="KW-1185">Reference proteome</keyword>
<dbReference type="PIRSF" id="PIRSF006470">
    <property type="entry name" value="DctB"/>
    <property type="match status" value="1"/>
</dbReference>
<dbReference type="PANTHER" id="PTHR33376:SF7">
    <property type="entry name" value="C4-DICARBOXYLATE-BINDING PROTEIN DCTB"/>
    <property type="match status" value="1"/>
</dbReference>
<dbReference type="InterPro" id="IPR038404">
    <property type="entry name" value="TRAP_DctP_sf"/>
</dbReference>
<name>A0ABW4SDG3_9BACL</name>
<gene>
    <name evidence="5" type="ORF">ACFSFY_04925</name>
</gene>
<dbReference type="Gene3D" id="3.40.190.170">
    <property type="entry name" value="Bacterial extracellular solute-binding protein, family 7"/>
    <property type="match status" value="1"/>
</dbReference>
<evidence type="ECO:0000313" key="6">
    <source>
        <dbReference type="Proteomes" id="UP001597218"/>
    </source>
</evidence>
<keyword evidence="2" id="KW-0813">Transport</keyword>
<keyword evidence="3 4" id="KW-0732">Signal</keyword>
<organism evidence="5 6">
    <name type="scientific">Sporosarcina siberiensis</name>
    <dbReference type="NCBI Taxonomy" id="1365606"/>
    <lineage>
        <taxon>Bacteria</taxon>
        <taxon>Bacillati</taxon>
        <taxon>Bacillota</taxon>
        <taxon>Bacilli</taxon>
        <taxon>Bacillales</taxon>
        <taxon>Caryophanaceae</taxon>
        <taxon>Sporosarcina</taxon>
    </lineage>
</organism>
<feature type="signal peptide" evidence="4">
    <location>
        <begin position="1"/>
        <end position="19"/>
    </location>
</feature>
<dbReference type="InterPro" id="IPR004682">
    <property type="entry name" value="TRAP_DctP"/>
</dbReference>
<evidence type="ECO:0000256" key="1">
    <source>
        <dbReference type="ARBA" id="ARBA00009023"/>
    </source>
</evidence>
<comment type="similarity">
    <text evidence="1">Belongs to the bacterial solute-binding protein 7 family.</text>
</comment>
<evidence type="ECO:0000256" key="2">
    <source>
        <dbReference type="ARBA" id="ARBA00022448"/>
    </source>
</evidence>
<sequence>MKKITYTLIGSILFLIVMAGCSSSGDSKDGEEKVKLQLGHALSEGTPASDLINDMAEKISEKTEGRVEIDVFPNSQLGSETEMLEQVQLGTMESAAIMVGTMQSLDMKMAIEDLPYMWKDIEHAREAYKGEFGEYLAKVMDEKGMKKIGYVEWGFRHITNNKKPIVTPEDVEGLKIRVAQSKLRIDAFEELNALPTAMAFSEVYGALQQGALDAQENPLANIVAPKFNEVQKYLSLTGHFYNTIMMVVDNGTWDKISSEDQKVILEESERISKEVQVKNDEVELEYIEELKSKGMLVNDDVDTNAFREKMLPVYEEWEKDVFGKELMDIYRDASGW</sequence>
<dbReference type="RefSeq" id="WP_381536067.1">
    <property type="nucleotide sequence ID" value="NZ_JBHUGI010000008.1"/>
</dbReference>
<dbReference type="InterPro" id="IPR018389">
    <property type="entry name" value="DctP_fam"/>
</dbReference>
<dbReference type="NCBIfam" id="TIGR00787">
    <property type="entry name" value="dctP"/>
    <property type="match status" value="1"/>
</dbReference>
<dbReference type="Proteomes" id="UP001597218">
    <property type="component" value="Unassembled WGS sequence"/>
</dbReference>
<evidence type="ECO:0000313" key="5">
    <source>
        <dbReference type="EMBL" id="MFD1927406.1"/>
    </source>
</evidence>
<reference evidence="6" key="1">
    <citation type="journal article" date="2019" name="Int. J. Syst. Evol. Microbiol.">
        <title>The Global Catalogue of Microorganisms (GCM) 10K type strain sequencing project: providing services to taxonomists for standard genome sequencing and annotation.</title>
        <authorList>
            <consortium name="The Broad Institute Genomics Platform"/>
            <consortium name="The Broad Institute Genome Sequencing Center for Infectious Disease"/>
            <person name="Wu L."/>
            <person name="Ma J."/>
        </authorList>
    </citation>
    <scope>NUCLEOTIDE SEQUENCE [LARGE SCALE GENOMIC DNA]</scope>
    <source>
        <strain evidence="6">CGMCC 4.7177</strain>
    </source>
</reference>
<dbReference type="EMBL" id="JBHUGI010000008">
    <property type="protein sequence ID" value="MFD1927406.1"/>
    <property type="molecule type" value="Genomic_DNA"/>
</dbReference>
<accession>A0ABW4SDG3</accession>
<protein>
    <submittedName>
        <fullName evidence="5">DctP family TRAP transporter solute-binding subunit</fullName>
    </submittedName>
</protein>